<reference evidence="2 3" key="1">
    <citation type="journal article" date="2018" name="Gigascience">
        <title>Genomes of trombidid mites reveal novel predicted allergens and laterally-transferred genes associated with secondary metabolism.</title>
        <authorList>
            <person name="Dong X."/>
            <person name="Chaisiri K."/>
            <person name="Xia D."/>
            <person name="Armstrong S.D."/>
            <person name="Fang Y."/>
            <person name="Donnelly M.J."/>
            <person name="Kadowaki T."/>
            <person name="McGarry J.W."/>
            <person name="Darby A.C."/>
            <person name="Makepeace B.L."/>
        </authorList>
    </citation>
    <scope>NUCLEOTIDE SEQUENCE [LARGE SCALE GENOMIC DNA]</scope>
    <source>
        <strain evidence="2">UoL-UT</strain>
    </source>
</reference>
<evidence type="ECO:0000313" key="2">
    <source>
        <dbReference type="EMBL" id="RWS18263.1"/>
    </source>
</evidence>
<dbReference type="Pfam" id="PF00501">
    <property type="entry name" value="AMP-binding"/>
    <property type="match status" value="1"/>
</dbReference>
<evidence type="ECO:0000259" key="1">
    <source>
        <dbReference type="Pfam" id="PF00501"/>
    </source>
</evidence>
<dbReference type="AlphaFoldDB" id="A0A443RSJ9"/>
<feature type="non-terminal residue" evidence="2">
    <location>
        <position position="188"/>
    </location>
</feature>
<keyword evidence="3" id="KW-1185">Reference proteome</keyword>
<comment type="caution">
    <text evidence="2">The sequence shown here is derived from an EMBL/GenBank/DDBJ whole genome shotgun (WGS) entry which is preliminary data.</text>
</comment>
<evidence type="ECO:0000313" key="3">
    <source>
        <dbReference type="Proteomes" id="UP000288716"/>
    </source>
</evidence>
<dbReference type="STRING" id="299467.A0A443RSJ9"/>
<dbReference type="InterPro" id="IPR000873">
    <property type="entry name" value="AMP-dep_synth/lig_dom"/>
</dbReference>
<feature type="non-terminal residue" evidence="2">
    <location>
        <position position="1"/>
    </location>
</feature>
<protein>
    <submittedName>
        <fullName evidence="2">Acyl-CoA synthetase-like protein</fullName>
    </submittedName>
</protein>
<dbReference type="EMBL" id="NCKV01042705">
    <property type="protein sequence ID" value="RWS18263.1"/>
    <property type="molecule type" value="Genomic_DNA"/>
</dbReference>
<dbReference type="GO" id="GO:0031956">
    <property type="term" value="F:medium-chain fatty acid-CoA ligase activity"/>
    <property type="evidence" value="ECO:0007669"/>
    <property type="project" value="TreeGrafter"/>
</dbReference>
<gene>
    <name evidence="2" type="ORF">B4U80_00418</name>
</gene>
<dbReference type="VEuPathDB" id="VectorBase:LDEU013777"/>
<accession>A0A443RSJ9</accession>
<dbReference type="SUPFAM" id="SSF56801">
    <property type="entry name" value="Acetyl-CoA synthetase-like"/>
    <property type="match status" value="1"/>
</dbReference>
<proteinExistence type="predicted"/>
<dbReference type="PANTHER" id="PTHR43201:SF12">
    <property type="entry name" value="AMP-DEPENDENT SYNTHETASE_LIGASE DOMAIN-CONTAINING PROTEIN"/>
    <property type="match status" value="1"/>
</dbReference>
<dbReference type="Proteomes" id="UP000288716">
    <property type="component" value="Unassembled WGS sequence"/>
</dbReference>
<dbReference type="Gene3D" id="3.40.50.12780">
    <property type="entry name" value="N-terminal domain of ligase-like"/>
    <property type="match status" value="1"/>
</dbReference>
<organism evidence="2 3">
    <name type="scientific">Leptotrombidium deliense</name>
    <dbReference type="NCBI Taxonomy" id="299467"/>
    <lineage>
        <taxon>Eukaryota</taxon>
        <taxon>Metazoa</taxon>
        <taxon>Ecdysozoa</taxon>
        <taxon>Arthropoda</taxon>
        <taxon>Chelicerata</taxon>
        <taxon>Arachnida</taxon>
        <taxon>Acari</taxon>
        <taxon>Acariformes</taxon>
        <taxon>Trombidiformes</taxon>
        <taxon>Prostigmata</taxon>
        <taxon>Anystina</taxon>
        <taxon>Parasitengona</taxon>
        <taxon>Trombiculoidea</taxon>
        <taxon>Trombiculidae</taxon>
        <taxon>Leptotrombidium</taxon>
    </lineage>
</organism>
<feature type="domain" description="AMP-dependent synthetase/ligase" evidence="1">
    <location>
        <begin position="2"/>
        <end position="173"/>
    </location>
</feature>
<name>A0A443RSJ9_9ACAR</name>
<sequence>GNRVAVVSHHEGISKTFSELNDEVNLLAAGLYNKLGVRRGDVVGLWSLNSYNWIVAEYAAMRLGAIVCTINPVYKMSELEYVLKSGLVKCLFMPGLKSKQEKANNFYDLISKSEYVNSSSNNLLKHVVHMDGECPKQKFGNVFAHPFTTLYDNNRINKEVVDAVDTDDPCFIMELLENQKEQFCQTIV</sequence>
<dbReference type="PANTHER" id="PTHR43201">
    <property type="entry name" value="ACYL-COA SYNTHETASE"/>
    <property type="match status" value="1"/>
</dbReference>
<dbReference type="GO" id="GO:0006631">
    <property type="term" value="P:fatty acid metabolic process"/>
    <property type="evidence" value="ECO:0007669"/>
    <property type="project" value="TreeGrafter"/>
</dbReference>
<dbReference type="InterPro" id="IPR042099">
    <property type="entry name" value="ANL_N_sf"/>
</dbReference>
<dbReference type="OrthoDB" id="10253869at2759"/>